<comment type="similarity">
    <text evidence="2">Belongs to the threonine synthase family.</text>
</comment>
<dbReference type="CDD" id="cd01563">
    <property type="entry name" value="Thr-synth_1"/>
    <property type="match status" value="1"/>
</dbReference>
<feature type="modified residue" description="N6-(pyridoxal phosphate)lysine" evidence="6">
    <location>
        <position position="119"/>
    </location>
</feature>
<evidence type="ECO:0000259" key="7">
    <source>
        <dbReference type="Pfam" id="PF00291"/>
    </source>
</evidence>
<keyword evidence="4 8" id="KW-0456">Lyase</keyword>
<dbReference type="GO" id="GO:0003941">
    <property type="term" value="F:L-serine ammonia-lyase activity"/>
    <property type="evidence" value="ECO:0007669"/>
    <property type="project" value="TreeGrafter"/>
</dbReference>
<keyword evidence="3 6" id="KW-0663">Pyridoxal phosphate</keyword>
<dbReference type="GO" id="GO:0009088">
    <property type="term" value="P:threonine biosynthetic process"/>
    <property type="evidence" value="ECO:0007669"/>
    <property type="project" value="UniProtKB-UniRule"/>
</dbReference>
<dbReference type="InterPro" id="IPR036052">
    <property type="entry name" value="TrpB-like_PALP_sf"/>
</dbReference>
<dbReference type="EC" id="4.2.3.1" evidence="5"/>
<dbReference type="NCBIfam" id="TIGR00260">
    <property type="entry name" value="thrC"/>
    <property type="match status" value="1"/>
</dbReference>
<dbReference type="InterPro" id="IPR004450">
    <property type="entry name" value="Thr_synthase-like"/>
</dbReference>
<dbReference type="InterPro" id="IPR001926">
    <property type="entry name" value="TrpB-like_PALP"/>
</dbReference>
<sequence>MRFLNWKKTFPTRWSELKLVCRNCGSEYPNELRNVCDKCLGALDVVYEEVADGLRGRIASSHVRGVWRYAELLPVEERHRVDIGAGGTALVHARELGRVIGVRNLYIKNDTTNPSFSFKDRPASVAVSKAREFGLRIVGCASTGNLASATVAHAVAAGLTGFVLMPDTVELPKVRQASIYGGKVILVDGTYDDVNRLAYLLVDTAEVGIVNVNLRPFYVEGSKTMMFETVEALGWRAPQHIVVPMASGALFGALYKGLHELEAFGAISDADTVFHGVQPTGCSPISTAFEKGADEVTPVRKPETLVKSLAIGNPGDGIYALNVARKTGGTCQKVSDDETVEAVKLLAKYTGIFAEPGGAITVAAVKQMRENGVIDAGDEVVCCVTGAGFKVDEVVEQVSGPAYVVPARLDKILETLQTNQPLSH</sequence>
<dbReference type="AlphaFoldDB" id="A0A7C4DZ76"/>
<dbReference type="InterPro" id="IPR050147">
    <property type="entry name" value="Ser/Thr_Dehydratase"/>
</dbReference>
<dbReference type="GO" id="GO:0006565">
    <property type="term" value="P:L-serine catabolic process"/>
    <property type="evidence" value="ECO:0007669"/>
    <property type="project" value="TreeGrafter"/>
</dbReference>
<evidence type="ECO:0000256" key="2">
    <source>
        <dbReference type="ARBA" id="ARBA00005517"/>
    </source>
</evidence>
<protein>
    <recommendedName>
        <fullName evidence="5">Threonine synthase</fullName>
        <ecNumber evidence="5">4.2.3.1</ecNumber>
    </recommendedName>
</protein>
<organism evidence="8">
    <name type="scientific">Caldiarchaeum subterraneum</name>
    <dbReference type="NCBI Taxonomy" id="311458"/>
    <lineage>
        <taxon>Archaea</taxon>
        <taxon>Nitrososphaerota</taxon>
        <taxon>Candidatus Caldarchaeales</taxon>
        <taxon>Candidatus Caldarchaeaceae</taxon>
        <taxon>Candidatus Caldarchaeum</taxon>
    </lineage>
</organism>
<evidence type="ECO:0000256" key="4">
    <source>
        <dbReference type="ARBA" id="ARBA00023239"/>
    </source>
</evidence>
<dbReference type="EMBL" id="DRXG01000002">
    <property type="protein sequence ID" value="HHN51690.1"/>
    <property type="molecule type" value="Genomic_DNA"/>
</dbReference>
<dbReference type="Pfam" id="PF00291">
    <property type="entry name" value="PALP"/>
    <property type="match status" value="1"/>
</dbReference>
<dbReference type="GO" id="GO:0006567">
    <property type="term" value="P:L-threonine catabolic process"/>
    <property type="evidence" value="ECO:0007669"/>
    <property type="project" value="TreeGrafter"/>
</dbReference>
<dbReference type="GO" id="GO:0009097">
    <property type="term" value="P:isoleucine biosynthetic process"/>
    <property type="evidence" value="ECO:0007669"/>
    <property type="project" value="TreeGrafter"/>
</dbReference>
<evidence type="ECO:0000313" key="8">
    <source>
        <dbReference type="EMBL" id="HGN89585.1"/>
    </source>
</evidence>
<accession>A0A7C4DZ76</accession>
<feature type="domain" description="Tryptophan synthase beta chain-like PALP" evidence="7">
    <location>
        <begin position="84"/>
        <end position="386"/>
    </location>
</feature>
<evidence type="ECO:0000256" key="6">
    <source>
        <dbReference type="PIRSR" id="PIRSR604450-51"/>
    </source>
</evidence>
<evidence type="ECO:0000313" key="9">
    <source>
        <dbReference type="EMBL" id="HHN51690.1"/>
    </source>
</evidence>
<proteinExistence type="inferred from homology"/>
<name>A0A7C4DZ76_CALS0</name>
<gene>
    <name evidence="8" type="primary">thrC</name>
    <name evidence="9" type="ORF">ENM30_00080</name>
    <name evidence="8" type="ORF">ENT82_00430</name>
</gene>
<dbReference type="PANTHER" id="PTHR48078:SF6">
    <property type="entry name" value="L-THREONINE DEHYDRATASE CATABOLIC TDCB"/>
    <property type="match status" value="1"/>
</dbReference>
<reference evidence="8" key="1">
    <citation type="journal article" date="2020" name="mSystems">
        <title>Genome- and Community-Level Interaction Insights into Carbon Utilization and Element Cycling Functions of Hydrothermarchaeota in Hydrothermal Sediment.</title>
        <authorList>
            <person name="Zhou Z."/>
            <person name="Liu Y."/>
            <person name="Xu W."/>
            <person name="Pan J."/>
            <person name="Luo Z.H."/>
            <person name="Li M."/>
        </authorList>
    </citation>
    <scope>NUCLEOTIDE SEQUENCE [LARGE SCALE GENOMIC DNA]</scope>
    <source>
        <strain evidence="9">SpSt-1073</strain>
        <strain evidence="8">SpSt-613</strain>
    </source>
</reference>
<evidence type="ECO:0000256" key="3">
    <source>
        <dbReference type="ARBA" id="ARBA00022898"/>
    </source>
</evidence>
<dbReference type="SUPFAM" id="SSF53686">
    <property type="entry name" value="Tryptophan synthase beta subunit-like PLP-dependent enzymes"/>
    <property type="match status" value="1"/>
</dbReference>
<dbReference type="GO" id="GO:0004795">
    <property type="term" value="F:threonine synthase activity"/>
    <property type="evidence" value="ECO:0007669"/>
    <property type="project" value="UniProtKB-UniRule"/>
</dbReference>
<evidence type="ECO:0000256" key="5">
    <source>
        <dbReference type="NCBIfam" id="TIGR00260"/>
    </source>
</evidence>
<comment type="caution">
    <text evidence="8">The sequence shown here is derived from an EMBL/GenBank/DDBJ whole genome shotgun (WGS) entry which is preliminary data.</text>
</comment>
<dbReference type="EMBL" id="DTAD01000008">
    <property type="protein sequence ID" value="HGN89585.1"/>
    <property type="molecule type" value="Genomic_DNA"/>
</dbReference>
<dbReference type="PANTHER" id="PTHR48078">
    <property type="entry name" value="THREONINE DEHYDRATASE, MITOCHONDRIAL-RELATED"/>
    <property type="match status" value="1"/>
</dbReference>
<dbReference type="Gene3D" id="3.40.50.1100">
    <property type="match status" value="2"/>
</dbReference>
<comment type="cofactor">
    <cofactor evidence="1 6">
        <name>pyridoxal 5'-phosphate</name>
        <dbReference type="ChEBI" id="CHEBI:597326"/>
    </cofactor>
</comment>
<dbReference type="GO" id="GO:0004794">
    <property type="term" value="F:threonine deaminase activity"/>
    <property type="evidence" value="ECO:0007669"/>
    <property type="project" value="TreeGrafter"/>
</dbReference>
<evidence type="ECO:0000256" key="1">
    <source>
        <dbReference type="ARBA" id="ARBA00001933"/>
    </source>
</evidence>